<feature type="chain" id="PRO_5045399114" description="Fucose-specific lectin" evidence="1">
    <location>
        <begin position="31"/>
        <end position="142"/>
    </location>
</feature>
<accession>A0ABR4EAN0</accession>
<keyword evidence="3" id="KW-1185">Reference proteome</keyword>
<dbReference type="Proteomes" id="UP001600888">
    <property type="component" value="Unassembled WGS sequence"/>
</dbReference>
<reference evidence="2 3" key="1">
    <citation type="submission" date="2024-03" db="EMBL/GenBank/DDBJ databases">
        <title>A high-quality draft genome sequence of Diaporthe vaccinii, a causative agent of upright dieback and viscid rot disease in cranberry plants.</title>
        <authorList>
            <person name="Sarrasin M."/>
            <person name="Lang B.F."/>
            <person name="Burger G."/>
        </authorList>
    </citation>
    <scope>NUCLEOTIDE SEQUENCE [LARGE SCALE GENOMIC DNA]</scope>
    <source>
        <strain evidence="2 3">IS7</strain>
    </source>
</reference>
<gene>
    <name evidence="2" type="ORF">FJTKL_13495</name>
</gene>
<evidence type="ECO:0000313" key="3">
    <source>
        <dbReference type="Proteomes" id="UP001600888"/>
    </source>
</evidence>
<evidence type="ECO:0000256" key="1">
    <source>
        <dbReference type="SAM" id="SignalP"/>
    </source>
</evidence>
<protein>
    <recommendedName>
        <fullName evidence="4">Fucose-specific lectin</fullName>
    </recommendedName>
</protein>
<dbReference type="EMBL" id="JBAWTH010000076">
    <property type="protein sequence ID" value="KAL2279429.1"/>
    <property type="molecule type" value="Genomic_DNA"/>
</dbReference>
<evidence type="ECO:0000313" key="2">
    <source>
        <dbReference type="EMBL" id="KAL2279429.1"/>
    </source>
</evidence>
<proteinExistence type="predicted"/>
<keyword evidence="1" id="KW-0732">Signal</keyword>
<comment type="caution">
    <text evidence="2">The sequence shown here is derived from an EMBL/GenBank/DDBJ whole genome shotgun (WGS) entry which is preliminary data.</text>
</comment>
<dbReference type="Gene3D" id="2.120.10.70">
    <property type="entry name" value="Fucose-specific lectin"/>
    <property type="match status" value="1"/>
</dbReference>
<feature type="signal peptide" evidence="1">
    <location>
        <begin position="1"/>
        <end position="30"/>
    </location>
</feature>
<dbReference type="SUPFAM" id="SSF89372">
    <property type="entry name" value="Fucose-specific lectin"/>
    <property type="match status" value="1"/>
</dbReference>
<name>A0ABR4EAN0_9PEZI</name>
<organism evidence="2 3">
    <name type="scientific">Diaporthe vaccinii</name>
    <dbReference type="NCBI Taxonomy" id="105482"/>
    <lineage>
        <taxon>Eukaryota</taxon>
        <taxon>Fungi</taxon>
        <taxon>Dikarya</taxon>
        <taxon>Ascomycota</taxon>
        <taxon>Pezizomycotina</taxon>
        <taxon>Sordariomycetes</taxon>
        <taxon>Sordariomycetidae</taxon>
        <taxon>Diaporthales</taxon>
        <taxon>Diaporthaceae</taxon>
        <taxon>Diaporthe</taxon>
        <taxon>Diaporthe eres species complex</taxon>
    </lineage>
</organism>
<sequence length="142" mass="15529">MQHAQIQTLIIMNSLAIASIALLQISGALAQAWGPPSGAINWDGLSHIRVYAVDPKGNLREWQWDGNGWGGPSYIGGVAIPGTSVTAVNDGTHVSYMAPQYIDHGHDADKKCVKLRVYYKHTSGYVKERIYENGWFDGATFP</sequence>
<evidence type="ECO:0008006" key="4">
    <source>
        <dbReference type="Google" id="ProtNLM"/>
    </source>
</evidence>